<feature type="non-terminal residue" evidence="1">
    <location>
        <position position="1"/>
    </location>
</feature>
<sequence length="55" mass="6162">KSREELPPGKWGLQANISSSGFEKIEVKKRFPPPTVSHGITPRLLKTLPHLWGQS</sequence>
<reference evidence="1 2" key="1">
    <citation type="submission" date="2015-08" db="EMBL/GenBank/DDBJ databases">
        <title>Emmonsia species relationships and genome sequence.</title>
        <authorList>
            <person name="Cuomo C.A."/>
            <person name="Schwartz I.S."/>
            <person name="Kenyon C."/>
            <person name="De Hoog G.S."/>
            <person name="Govender N.P."/>
            <person name="Botha A."/>
            <person name="Moreno L."/>
            <person name="De Vries M."/>
            <person name="Munoz J.F."/>
            <person name="Stielow J.B."/>
        </authorList>
    </citation>
    <scope>NUCLEOTIDE SEQUENCE [LARGE SCALE GENOMIC DNA]</scope>
    <source>
        <strain evidence="1 2">EI222</strain>
    </source>
</reference>
<dbReference type="AlphaFoldDB" id="A0A1J9P332"/>
<name>A0A1J9P332_9EURO</name>
<accession>A0A1J9P332</accession>
<dbReference type="EMBL" id="LGTZ01002952">
    <property type="protein sequence ID" value="OJD10574.1"/>
    <property type="molecule type" value="Genomic_DNA"/>
</dbReference>
<organism evidence="1 2">
    <name type="scientific">Blastomyces percursus</name>
    <dbReference type="NCBI Taxonomy" id="1658174"/>
    <lineage>
        <taxon>Eukaryota</taxon>
        <taxon>Fungi</taxon>
        <taxon>Dikarya</taxon>
        <taxon>Ascomycota</taxon>
        <taxon>Pezizomycotina</taxon>
        <taxon>Eurotiomycetes</taxon>
        <taxon>Eurotiomycetidae</taxon>
        <taxon>Onygenales</taxon>
        <taxon>Ajellomycetaceae</taxon>
        <taxon>Blastomyces</taxon>
    </lineage>
</organism>
<dbReference type="VEuPathDB" id="FungiDB:ACJ73_09752"/>
<gene>
    <name evidence="1" type="ORF">ACJ73_09752</name>
</gene>
<proteinExistence type="predicted"/>
<dbReference type="Proteomes" id="UP000242791">
    <property type="component" value="Unassembled WGS sequence"/>
</dbReference>
<evidence type="ECO:0000313" key="1">
    <source>
        <dbReference type="EMBL" id="OJD10574.1"/>
    </source>
</evidence>
<comment type="caution">
    <text evidence="1">The sequence shown here is derived from an EMBL/GenBank/DDBJ whole genome shotgun (WGS) entry which is preliminary data.</text>
</comment>
<protein>
    <submittedName>
        <fullName evidence="1">Uncharacterized protein</fullName>
    </submittedName>
</protein>
<evidence type="ECO:0000313" key="2">
    <source>
        <dbReference type="Proteomes" id="UP000242791"/>
    </source>
</evidence>
<keyword evidence="2" id="KW-1185">Reference proteome</keyword>